<dbReference type="EMBL" id="JAADYS010001562">
    <property type="protein sequence ID" value="KAF4462287.1"/>
    <property type="molecule type" value="Genomic_DNA"/>
</dbReference>
<proteinExistence type="predicted"/>
<evidence type="ECO:0000313" key="2">
    <source>
        <dbReference type="Proteomes" id="UP000554235"/>
    </source>
</evidence>
<evidence type="ECO:0000313" key="1">
    <source>
        <dbReference type="EMBL" id="KAF4462287.1"/>
    </source>
</evidence>
<dbReference type="AlphaFoldDB" id="A0A8H4PI67"/>
<comment type="caution">
    <text evidence="1">The sequence shown here is derived from an EMBL/GenBank/DDBJ whole genome shotgun (WGS) entry which is preliminary data.</text>
</comment>
<keyword evidence="2" id="KW-1185">Reference proteome</keyword>
<dbReference type="Proteomes" id="UP000554235">
    <property type="component" value="Unassembled WGS sequence"/>
</dbReference>
<gene>
    <name evidence="1" type="ORF">FALBO_10919</name>
</gene>
<organism evidence="1 2">
    <name type="scientific">Fusarium albosuccineum</name>
    <dbReference type="NCBI Taxonomy" id="1237068"/>
    <lineage>
        <taxon>Eukaryota</taxon>
        <taxon>Fungi</taxon>
        <taxon>Dikarya</taxon>
        <taxon>Ascomycota</taxon>
        <taxon>Pezizomycotina</taxon>
        <taxon>Sordariomycetes</taxon>
        <taxon>Hypocreomycetidae</taxon>
        <taxon>Hypocreales</taxon>
        <taxon>Nectriaceae</taxon>
        <taxon>Fusarium</taxon>
        <taxon>Fusarium decemcellulare species complex</taxon>
    </lineage>
</organism>
<accession>A0A8H4PI67</accession>
<reference evidence="1 2" key="1">
    <citation type="submission" date="2020-01" db="EMBL/GenBank/DDBJ databases">
        <title>Identification and distribution of gene clusters putatively required for synthesis of sphingolipid metabolism inhibitors in phylogenetically diverse species of the filamentous fungus Fusarium.</title>
        <authorList>
            <person name="Kim H.-S."/>
            <person name="Busman M."/>
            <person name="Brown D.W."/>
            <person name="Divon H."/>
            <person name="Uhlig S."/>
            <person name="Proctor R.H."/>
        </authorList>
    </citation>
    <scope>NUCLEOTIDE SEQUENCE [LARGE SCALE GENOMIC DNA]</scope>
    <source>
        <strain evidence="1 2">NRRL 20459</strain>
    </source>
</reference>
<name>A0A8H4PI67_9HYPO</name>
<sequence length="197" mass="22331">MLPTRLERYFVVRAARIYANPVHVPSDMAAETRQLTSLELCSPYSDSLPHSQTTRESWGIVQSSQLTAEAVDPSSGLAHCRCQTGRPPHSMTWPVQGKRRMPWTQGARVSECWFLVQFLSRFFVCCGELGRRRMTTCQDRSQDLRGLVEAWDPERANRMGVCSTNSVCSDEAVVWLMEESFCVVPWCLLMGYPMATS</sequence>
<protein>
    <submittedName>
        <fullName evidence="1">Uncharacterized protein</fullName>
    </submittedName>
</protein>